<reference evidence="2" key="1">
    <citation type="journal article" date="2019" name="Int. J. Syst. Evol. Microbiol.">
        <title>The Global Catalogue of Microorganisms (GCM) 10K type strain sequencing project: providing services to taxonomists for standard genome sequencing and annotation.</title>
        <authorList>
            <consortium name="The Broad Institute Genomics Platform"/>
            <consortium name="The Broad Institute Genome Sequencing Center for Infectious Disease"/>
            <person name="Wu L."/>
            <person name="Ma J."/>
        </authorList>
    </citation>
    <scope>NUCLEOTIDE SEQUENCE [LARGE SCALE GENOMIC DNA]</scope>
    <source>
        <strain evidence="2">NBRC 111756</strain>
    </source>
</reference>
<dbReference type="Proteomes" id="UP001596422">
    <property type="component" value="Unassembled WGS sequence"/>
</dbReference>
<keyword evidence="2" id="KW-1185">Reference proteome</keyword>
<dbReference type="InterPro" id="IPR011990">
    <property type="entry name" value="TPR-like_helical_dom_sf"/>
</dbReference>
<accession>A0ABW2A8B3</accession>
<organism evidence="1 2">
    <name type="scientific">Marinobacterium aestuariivivens</name>
    <dbReference type="NCBI Taxonomy" id="1698799"/>
    <lineage>
        <taxon>Bacteria</taxon>
        <taxon>Pseudomonadati</taxon>
        <taxon>Pseudomonadota</taxon>
        <taxon>Gammaproteobacteria</taxon>
        <taxon>Oceanospirillales</taxon>
        <taxon>Oceanospirillaceae</taxon>
        <taxon>Marinobacterium</taxon>
    </lineage>
</organism>
<name>A0ABW2A8B3_9GAMM</name>
<evidence type="ECO:0000313" key="2">
    <source>
        <dbReference type="Proteomes" id="UP001596422"/>
    </source>
</evidence>
<dbReference type="RefSeq" id="WP_379912257.1">
    <property type="nucleotide sequence ID" value="NZ_JBHSWE010000001.1"/>
</dbReference>
<gene>
    <name evidence="1" type="ORF">ACFQDL_28990</name>
</gene>
<comment type="caution">
    <text evidence="1">The sequence shown here is derived from an EMBL/GenBank/DDBJ whole genome shotgun (WGS) entry which is preliminary data.</text>
</comment>
<sequence length="230" mass="24923">MAGSQAALELARDLAIPHVTAYALIFAAEIHLNRREAALARERAEAAIALSLEEGFPLLSTWGAILRGWSQVEQGQWQAGIDQIREGLTAYRATGAEVWVTHFLALLAEACEKAGQTAEGLDVLQAAGGVIEKNQEHIYEAELHRIRGLLLLRQETAAAEAAFEKAIGVARCQGARSLELRAMLSLARLWQQQGRLDDARQGLATLCSGFTEGMDTPDLIDARALLDELG</sequence>
<dbReference type="EMBL" id="JBHSWE010000001">
    <property type="protein sequence ID" value="MFC6673678.1"/>
    <property type="molecule type" value="Genomic_DNA"/>
</dbReference>
<evidence type="ECO:0008006" key="3">
    <source>
        <dbReference type="Google" id="ProtNLM"/>
    </source>
</evidence>
<dbReference type="Gene3D" id="1.25.40.10">
    <property type="entry name" value="Tetratricopeptide repeat domain"/>
    <property type="match status" value="1"/>
</dbReference>
<evidence type="ECO:0000313" key="1">
    <source>
        <dbReference type="EMBL" id="MFC6673678.1"/>
    </source>
</evidence>
<protein>
    <recommendedName>
        <fullName evidence="3">MalT-like TPR region domain-containing protein</fullName>
    </recommendedName>
</protein>
<proteinExistence type="predicted"/>
<dbReference type="SUPFAM" id="SSF48452">
    <property type="entry name" value="TPR-like"/>
    <property type="match status" value="1"/>
</dbReference>